<dbReference type="GO" id="GO:0030632">
    <property type="term" value="P:D-alanine biosynthetic process"/>
    <property type="evidence" value="ECO:0007669"/>
    <property type="project" value="UniProtKB-UniRule"/>
</dbReference>
<dbReference type="Gene3D" id="3.20.20.10">
    <property type="entry name" value="Alanine racemase"/>
    <property type="match status" value="1"/>
</dbReference>
<dbReference type="InterPro" id="IPR020622">
    <property type="entry name" value="Ala_racemase_pyridoxalP-BS"/>
</dbReference>
<dbReference type="GO" id="GO:0009252">
    <property type="term" value="P:peptidoglycan biosynthetic process"/>
    <property type="evidence" value="ECO:0007669"/>
    <property type="project" value="TreeGrafter"/>
</dbReference>
<feature type="active site" description="Proton acceptor; specific for D-alanine" evidence="7">
    <location>
        <position position="34"/>
    </location>
</feature>
<evidence type="ECO:0000256" key="8">
    <source>
        <dbReference type="PIRSR" id="PIRSR600821-50"/>
    </source>
</evidence>
<dbReference type="PANTHER" id="PTHR30511">
    <property type="entry name" value="ALANINE RACEMASE"/>
    <property type="match status" value="1"/>
</dbReference>
<evidence type="ECO:0000256" key="9">
    <source>
        <dbReference type="PIRSR" id="PIRSR600821-52"/>
    </source>
</evidence>
<evidence type="ECO:0000313" key="11">
    <source>
        <dbReference type="EMBL" id="GLZ76578.1"/>
    </source>
</evidence>
<dbReference type="PRINTS" id="PR00992">
    <property type="entry name" value="ALARACEMASE"/>
</dbReference>
<dbReference type="FunFam" id="3.20.20.10:FF:000002">
    <property type="entry name" value="Alanine racemase"/>
    <property type="match status" value="1"/>
</dbReference>
<comment type="pathway">
    <text evidence="7">Amino-acid biosynthesis; D-alanine biosynthesis; D-alanine from L-alanine: step 1/1.</text>
</comment>
<dbReference type="Gene3D" id="2.40.37.10">
    <property type="entry name" value="Lyase, Ornithine Decarboxylase, Chain A, domain 1"/>
    <property type="match status" value="1"/>
</dbReference>
<dbReference type="InterPro" id="IPR009006">
    <property type="entry name" value="Ala_racemase/Decarboxylase_C"/>
</dbReference>
<dbReference type="PROSITE" id="PS00395">
    <property type="entry name" value="ALANINE_RACEMASE"/>
    <property type="match status" value="1"/>
</dbReference>
<dbReference type="InterPro" id="IPR011079">
    <property type="entry name" value="Ala_racemase_C"/>
</dbReference>
<dbReference type="FunFam" id="2.40.37.10:FF:000015">
    <property type="entry name" value="Alanine racemase"/>
    <property type="match status" value="1"/>
</dbReference>
<dbReference type="SUPFAM" id="SSF51419">
    <property type="entry name" value="PLP-binding barrel"/>
    <property type="match status" value="1"/>
</dbReference>
<feature type="domain" description="Alanine racemase C-terminal" evidence="10">
    <location>
        <begin position="241"/>
        <end position="365"/>
    </location>
</feature>
<dbReference type="InterPro" id="IPR000821">
    <property type="entry name" value="Ala_racemase"/>
</dbReference>
<dbReference type="InterPro" id="IPR001608">
    <property type="entry name" value="Ala_racemase_N"/>
</dbReference>
<feature type="modified residue" description="N6-(pyridoxal phosphate)lysine" evidence="7 8">
    <location>
        <position position="34"/>
    </location>
</feature>
<evidence type="ECO:0000256" key="3">
    <source>
        <dbReference type="ARBA" id="ARBA00013089"/>
    </source>
</evidence>
<dbReference type="PANTHER" id="PTHR30511:SF0">
    <property type="entry name" value="ALANINE RACEMASE, CATABOLIC-RELATED"/>
    <property type="match status" value="1"/>
</dbReference>
<evidence type="ECO:0000256" key="6">
    <source>
        <dbReference type="ARBA" id="ARBA00072221"/>
    </source>
</evidence>
<dbReference type="EC" id="5.1.1.1" evidence="3 7"/>
<gene>
    <name evidence="11" type="primary">alr</name>
    <name evidence="11" type="ORF">Afil01_13850</name>
</gene>
<evidence type="ECO:0000256" key="4">
    <source>
        <dbReference type="ARBA" id="ARBA00022898"/>
    </source>
</evidence>
<dbReference type="NCBIfam" id="TIGR00492">
    <property type="entry name" value="alr"/>
    <property type="match status" value="1"/>
</dbReference>
<dbReference type="RefSeq" id="WP_285661748.1">
    <property type="nucleotide sequence ID" value="NZ_BSTX01000001.1"/>
</dbReference>
<dbReference type="SMART" id="SM01005">
    <property type="entry name" value="Ala_racemase_C"/>
    <property type="match status" value="1"/>
</dbReference>
<dbReference type="GO" id="GO:0005829">
    <property type="term" value="C:cytosol"/>
    <property type="evidence" value="ECO:0007669"/>
    <property type="project" value="TreeGrafter"/>
</dbReference>
<dbReference type="GO" id="GO:0008784">
    <property type="term" value="F:alanine racemase activity"/>
    <property type="evidence" value="ECO:0007669"/>
    <property type="project" value="UniProtKB-UniRule"/>
</dbReference>
<feature type="active site" description="Proton acceptor; specific for L-alanine" evidence="7">
    <location>
        <position position="262"/>
    </location>
</feature>
<dbReference type="Proteomes" id="UP001165079">
    <property type="component" value="Unassembled WGS sequence"/>
</dbReference>
<dbReference type="CDD" id="cd00430">
    <property type="entry name" value="PLPDE_III_AR"/>
    <property type="match status" value="1"/>
</dbReference>
<dbReference type="GO" id="GO:0030170">
    <property type="term" value="F:pyridoxal phosphate binding"/>
    <property type="evidence" value="ECO:0007669"/>
    <property type="project" value="UniProtKB-UniRule"/>
</dbReference>
<name>A0A9W6SHW0_9ACTN</name>
<dbReference type="SUPFAM" id="SSF50621">
    <property type="entry name" value="Alanine racemase C-terminal domain-like"/>
    <property type="match status" value="1"/>
</dbReference>
<evidence type="ECO:0000256" key="2">
    <source>
        <dbReference type="ARBA" id="ARBA00001933"/>
    </source>
</evidence>
<keyword evidence="4 7" id="KW-0663">Pyridoxal phosphate</keyword>
<dbReference type="Pfam" id="PF00842">
    <property type="entry name" value="Ala_racemase_C"/>
    <property type="match status" value="1"/>
</dbReference>
<dbReference type="EMBL" id="BSTX01000001">
    <property type="protein sequence ID" value="GLZ76578.1"/>
    <property type="molecule type" value="Genomic_DNA"/>
</dbReference>
<comment type="catalytic activity">
    <reaction evidence="1 7">
        <text>L-alanine = D-alanine</text>
        <dbReference type="Rhea" id="RHEA:20249"/>
        <dbReference type="ChEBI" id="CHEBI:57416"/>
        <dbReference type="ChEBI" id="CHEBI:57972"/>
        <dbReference type="EC" id="5.1.1.1"/>
    </reaction>
</comment>
<protein>
    <recommendedName>
        <fullName evidence="6 7">Alanine racemase</fullName>
        <ecNumber evidence="3 7">5.1.1.1</ecNumber>
    </recommendedName>
</protein>
<sequence>MLDQTEALIDLDAIGANTALLASMTSAEVMAVVKADGYGHGLVPSARAALGGGATWLGVATLDEARRLREAGVTAPTLAWLHTSGQDFAGAIAADVDLSASTLGQVAELSAAAQHAGRPARVHLKIDTGLSRNGARPEEWPMLLDAAAKAQADGHAEVVGVWSHLACADVPDAQANADQLAVFVAAVEAAENAGLEVPHRHLANTPGLLAAPETHFTLVRPGIGVYGLSPMPGETYGLIPAMTLRARVALVKRVPAGTGVSYGHTYTTDRETTLALVPLGYGDGVPRAASSIGPVAINGERFTIAGRVCMDQFVVDVGDHDVAEGDTAVLFGPDGPSADDWATATGTINYEIVTRVSPRVPRRYIGGAL</sequence>
<reference evidence="11" key="1">
    <citation type="submission" date="2023-03" db="EMBL/GenBank/DDBJ databases">
        <title>Actinorhabdospora filicis NBRC 111898.</title>
        <authorList>
            <person name="Ichikawa N."/>
            <person name="Sato H."/>
            <person name="Tonouchi N."/>
        </authorList>
    </citation>
    <scope>NUCLEOTIDE SEQUENCE</scope>
    <source>
        <strain evidence="11">NBRC 111898</strain>
    </source>
</reference>
<evidence type="ECO:0000256" key="5">
    <source>
        <dbReference type="ARBA" id="ARBA00023235"/>
    </source>
</evidence>
<evidence type="ECO:0000313" key="12">
    <source>
        <dbReference type="Proteomes" id="UP001165079"/>
    </source>
</evidence>
<organism evidence="11 12">
    <name type="scientific">Actinorhabdospora filicis</name>
    <dbReference type="NCBI Taxonomy" id="1785913"/>
    <lineage>
        <taxon>Bacteria</taxon>
        <taxon>Bacillati</taxon>
        <taxon>Actinomycetota</taxon>
        <taxon>Actinomycetes</taxon>
        <taxon>Micromonosporales</taxon>
        <taxon>Micromonosporaceae</taxon>
        <taxon>Actinorhabdospora</taxon>
    </lineage>
</organism>
<dbReference type="AlphaFoldDB" id="A0A9W6SHW0"/>
<comment type="caution">
    <text evidence="11">The sequence shown here is derived from an EMBL/GenBank/DDBJ whole genome shotgun (WGS) entry which is preliminary data.</text>
</comment>
<accession>A0A9W6SHW0</accession>
<comment type="similarity">
    <text evidence="7">Belongs to the alanine racemase family.</text>
</comment>
<dbReference type="HAMAP" id="MF_01201">
    <property type="entry name" value="Ala_racemase"/>
    <property type="match status" value="1"/>
</dbReference>
<proteinExistence type="inferred from homology"/>
<dbReference type="Pfam" id="PF01168">
    <property type="entry name" value="Ala_racemase_N"/>
    <property type="match status" value="1"/>
</dbReference>
<comment type="function">
    <text evidence="7">Catalyzes the interconversion of L-alanine and D-alanine. May also act on other amino acids.</text>
</comment>
<feature type="binding site" evidence="7 9">
    <location>
        <position position="310"/>
    </location>
    <ligand>
        <name>substrate</name>
    </ligand>
</feature>
<evidence type="ECO:0000256" key="7">
    <source>
        <dbReference type="HAMAP-Rule" id="MF_01201"/>
    </source>
</evidence>
<dbReference type="InterPro" id="IPR029066">
    <property type="entry name" value="PLP-binding_barrel"/>
</dbReference>
<keyword evidence="5 7" id="KW-0413">Isomerase</keyword>
<comment type="cofactor">
    <cofactor evidence="2 7 8">
        <name>pyridoxal 5'-phosphate</name>
        <dbReference type="ChEBI" id="CHEBI:597326"/>
    </cofactor>
</comment>
<feature type="binding site" evidence="7 9">
    <location>
        <position position="132"/>
    </location>
    <ligand>
        <name>substrate</name>
    </ligand>
</feature>
<evidence type="ECO:0000259" key="10">
    <source>
        <dbReference type="SMART" id="SM01005"/>
    </source>
</evidence>
<evidence type="ECO:0000256" key="1">
    <source>
        <dbReference type="ARBA" id="ARBA00000316"/>
    </source>
</evidence>
<keyword evidence="12" id="KW-1185">Reference proteome</keyword>